<dbReference type="EMBL" id="JAKNDN010000191">
    <property type="protein sequence ID" value="MCG4962466.1"/>
    <property type="molecule type" value="Genomic_DNA"/>
</dbReference>
<comment type="caution">
    <text evidence="1">The sequence shown here is derived from an EMBL/GenBank/DDBJ whole genome shotgun (WGS) entry which is preliminary data.</text>
</comment>
<dbReference type="AlphaFoldDB" id="A0AAW5CBU4"/>
<name>A0AAW5CBU4_9BACT</name>
<accession>A0AAW5CBU4</accession>
<gene>
    <name evidence="1" type="ORF">L0P03_21900</name>
</gene>
<reference evidence="1" key="1">
    <citation type="submission" date="2022-01" db="EMBL/GenBank/DDBJ databases">
        <title>Collection of gut derived symbiotic bacterial strains cultured from healthy donors.</title>
        <authorList>
            <person name="Lin H."/>
            <person name="Kohout C."/>
            <person name="Waligurski E."/>
            <person name="Pamer E.G."/>
        </authorList>
    </citation>
    <scope>NUCLEOTIDE SEQUENCE</scope>
    <source>
        <strain evidence="1">DFI.1.149</strain>
    </source>
</reference>
<dbReference type="Proteomes" id="UP001199750">
    <property type="component" value="Unassembled WGS sequence"/>
</dbReference>
<proteinExistence type="predicted"/>
<sequence>KYLEAQAHETYPVSTNSVFHTMLDIAGVRTPVADSTFALTNRAFKVRDRMYLGDHDDPIPFWKVGLKKQDFEMMDKWDIA</sequence>
<feature type="non-terminal residue" evidence="1">
    <location>
        <position position="80"/>
    </location>
</feature>
<feature type="non-terminal residue" evidence="1">
    <location>
        <position position="1"/>
    </location>
</feature>
<organism evidence="1 2">
    <name type="scientific">Odoribacter splanchnicus</name>
    <dbReference type="NCBI Taxonomy" id="28118"/>
    <lineage>
        <taxon>Bacteria</taxon>
        <taxon>Pseudomonadati</taxon>
        <taxon>Bacteroidota</taxon>
        <taxon>Bacteroidia</taxon>
        <taxon>Bacteroidales</taxon>
        <taxon>Odoribacteraceae</taxon>
        <taxon>Odoribacter</taxon>
    </lineage>
</organism>
<protein>
    <submittedName>
        <fullName evidence="1">Uncharacterized protein</fullName>
    </submittedName>
</protein>
<evidence type="ECO:0000313" key="1">
    <source>
        <dbReference type="EMBL" id="MCG4962466.1"/>
    </source>
</evidence>
<evidence type="ECO:0000313" key="2">
    <source>
        <dbReference type="Proteomes" id="UP001199750"/>
    </source>
</evidence>